<organism evidence="2 3">
    <name type="scientific">Candidatus Daviesbacteria bacterium GW2011_GWA2_40_9</name>
    <dbReference type="NCBI Taxonomy" id="1618424"/>
    <lineage>
        <taxon>Bacteria</taxon>
        <taxon>Candidatus Daviesiibacteriota</taxon>
    </lineage>
</organism>
<sequence length="59" mass="6668">MSGRQFLYILIATLITVLIWVASDIIHTRTQSDISPQVQEVLEPVNPNFDQEVINSLSL</sequence>
<feature type="transmembrane region" description="Helical" evidence="1">
    <location>
        <begin position="6"/>
        <end position="26"/>
    </location>
</feature>
<keyword evidence="1" id="KW-0812">Transmembrane</keyword>
<evidence type="ECO:0000313" key="3">
    <source>
        <dbReference type="Proteomes" id="UP000034601"/>
    </source>
</evidence>
<accession>A0A0G0X737</accession>
<keyword evidence="1" id="KW-0472">Membrane</keyword>
<evidence type="ECO:0000256" key="1">
    <source>
        <dbReference type="SAM" id="Phobius"/>
    </source>
</evidence>
<evidence type="ECO:0000313" key="2">
    <source>
        <dbReference type="EMBL" id="KKR83452.1"/>
    </source>
</evidence>
<reference evidence="2 3" key="1">
    <citation type="journal article" date="2015" name="Nature">
        <title>rRNA introns, odd ribosomes, and small enigmatic genomes across a large radiation of phyla.</title>
        <authorList>
            <person name="Brown C.T."/>
            <person name="Hug L.A."/>
            <person name="Thomas B.C."/>
            <person name="Sharon I."/>
            <person name="Castelle C.J."/>
            <person name="Singh A."/>
            <person name="Wilkins M.J."/>
            <person name="Williams K.H."/>
            <person name="Banfield J.F."/>
        </authorList>
    </citation>
    <scope>NUCLEOTIDE SEQUENCE [LARGE SCALE GENOMIC DNA]</scope>
</reference>
<proteinExistence type="predicted"/>
<name>A0A0G0X737_9BACT</name>
<comment type="caution">
    <text evidence="2">The sequence shown here is derived from an EMBL/GenBank/DDBJ whole genome shotgun (WGS) entry which is preliminary data.</text>
</comment>
<protein>
    <submittedName>
        <fullName evidence="2">Uncharacterized protein</fullName>
    </submittedName>
</protein>
<keyword evidence="1" id="KW-1133">Transmembrane helix</keyword>
<gene>
    <name evidence="2" type="ORF">UU29_C0005G0033</name>
</gene>
<dbReference type="EMBL" id="LCAB01000005">
    <property type="protein sequence ID" value="KKR83452.1"/>
    <property type="molecule type" value="Genomic_DNA"/>
</dbReference>
<dbReference type="Proteomes" id="UP000034601">
    <property type="component" value="Unassembled WGS sequence"/>
</dbReference>
<dbReference type="AlphaFoldDB" id="A0A0G0X737"/>